<proteinExistence type="predicted"/>
<reference evidence="1" key="2">
    <citation type="journal article" date="2013" name="Mar. Genomics">
        <title>Expression of sulfatases in Rhodopirellula baltica and the diversity of sulfatases in the genus Rhodopirellula.</title>
        <authorList>
            <person name="Wegner C.E."/>
            <person name="Richter-Heitmann T."/>
            <person name="Klindworth A."/>
            <person name="Klockow C."/>
            <person name="Richter M."/>
            <person name="Achstetter T."/>
            <person name="Glockner F.O."/>
            <person name="Harder J."/>
        </authorList>
    </citation>
    <scope>NUCLEOTIDE SEQUENCE [LARGE SCALE GENOMIC DNA]</scope>
    <source>
        <strain evidence="1">6C</strain>
    </source>
</reference>
<dbReference type="Proteomes" id="UP000011529">
    <property type="component" value="Unassembled WGS sequence"/>
</dbReference>
<name>M2A6X1_9BACT</name>
<gene>
    <name evidence="1" type="ORF">RE6C_02404</name>
</gene>
<comment type="caution">
    <text evidence="1">The sequence shown here is derived from an EMBL/GenBank/DDBJ whole genome shotgun (WGS) entry which is preliminary data.</text>
</comment>
<sequence length="44" mass="4655">MVRAALDASDPMPPGTAACTIRFRGIPIVCLPVSSNVELIASWQ</sequence>
<accession>M2A6X1</accession>
<keyword evidence="2" id="KW-1185">Reference proteome</keyword>
<reference evidence="1" key="1">
    <citation type="submission" date="2012-11" db="EMBL/GenBank/DDBJ databases">
        <title>Permanent draft genomes of Rhodopirellula europaea strain SH398 and 6C.</title>
        <authorList>
            <person name="Richter M."/>
            <person name="Richter-Heitmann T."/>
            <person name="Frank C."/>
            <person name="Harder J."/>
            <person name="Glockner F.O."/>
        </authorList>
    </citation>
    <scope>NUCLEOTIDE SEQUENCE</scope>
    <source>
        <strain evidence="1">6C</strain>
    </source>
</reference>
<protein>
    <submittedName>
        <fullName evidence="1">Uncharacterized protein</fullName>
    </submittedName>
</protein>
<dbReference type="AlphaFoldDB" id="M2A6X1"/>
<evidence type="ECO:0000313" key="1">
    <source>
        <dbReference type="EMBL" id="EMB16771.1"/>
    </source>
</evidence>
<evidence type="ECO:0000313" key="2">
    <source>
        <dbReference type="Proteomes" id="UP000011529"/>
    </source>
</evidence>
<organism evidence="1 2">
    <name type="scientific">Rhodopirellula europaea 6C</name>
    <dbReference type="NCBI Taxonomy" id="1263867"/>
    <lineage>
        <taxon>Bacteria</taxon>
        <taxon>Pseudomonadati</taxon>
        <taxon>Planctomycetota</taxon>
        <taxon>Planctomycetia</taxon>
        <taxon>Pirellulales</taxon>
        <taxon>Pirellulaceae</taxon>
        <taxon>Rhodopirellula</taxon>
    </lineage>
</organism>
<dbReference type="EMBL" id="ANMO01000116">
    <property type="protein sequence ID" value="EMB16771.1"/>
    <property type="molecule type" value="Genomic_DNA"/>
</dbReference>